<feature type="compositionally biased region" description="Basic and acidic residues" evidence="6">
    <location>
        <begin position="490"/>
        <end position="499"/>
    </location>
</feature>
<dbReference type="Gene3D" id="1.10.3260.10">
    <property type="entry name" value="DNA ligase, ATP-dependent, N-terminal domain"/>
    <property type="match status" value="1"/>
</dbReference>
<dbReference type="Pfam" id="PF04675">
    <property type="entry name" value="DNA_ligase_A_N"/>
    <property type="match status" value="1"/>
</dbReference>
<dbReference type="GO" id="GO:0032807">
    <property type="term" value="C:DNA ligase IV complex"/>
    <property type="evidence" value="ECO:0007669"/>
    <property type="project" value="TreeGrafter"/>
</dbReference>
<dbReference type="GO" id="GO:0005524">
    <property type="term" value="F:ATP binding"/>
    <property type="evidence" value="ECO:0007669"/>
    <property type="project" value="UniProtKB-KW"/>
</dbReference>
<keyword evidence="4" id="KW-0067">ATP-binding</keyword>
<protein>
    <recommendedName>
        <fullName evidence="7">ATP-dependent DNA ligase family profile domain-containing protein</fullName>
    </recommendedName>
</protein>
<keyword evidence="5" id="KW-0539">Nucleus</keyword>
<reference evidence="8 9" key="1">
    <citation type="submission" date="2015-12" db="EMBL/GenBank/DDBJ databases">
        <title>Draft genome sequence of Moniliophthora roreri, the causal agent of frosty pod rot of cacao.</title>
        <authorList>
            <person name="Aime M.C."/>
            <person name="Diaz-Valderrama J.R."/>
            <person name="Kijpornyongpan T."/>
            <person name="Phillips-Mora W."/>
        </authorList>
    </citation>
    <scope>NUCLEOTIDE SEQUENCE [LARGE SCALE GENOMIC DNA]</scope>
    <source>
        <strain evidence="8 9">MCA 2952</strain>
    </source>
</reference>
<feature type="region of interest" description="Disordered" evidence="6">
    <location>
        <begin position="387"/>
        <end position="414"/>
    </location>
</feature>
<dbReference type="GO" id="GO:0003910">
    <property type="term" value="F:DNA ligase (ATP) activity"/>
    <property type="evidence" value="ECO:0007669"/>
    <property type="project" value="InterPro"/>
</dbReference>
<dbReference type="PROSITE" id="PS00697">
    <property type="entry name" value="DNA_LIGASE_A1"/>
    <property type="match status" value="1"/>
</dbReference>
<dbReference type="InterPro" id="IPR012340">
    <property type="entry name" value="NA-bd_OB-fold"/>
</dbReference>
<dbReference type="Pfam" id="PF01068">
    <property type="entry name" value="DNA_ligase_A_M"/>
    <property type="match status" value="1"/>
</dbReference>
<keyword evidence="2" id="KW-0436">Ligase</keyword>
<dbReference type="GO" id="GO:0006297">
    <property type="term" value="P:nucleotide-excision repair, DNA gap filling"/>
    <property type="evidence" value="ECO:0007669"/>
    <property type="project" value="TreeGrafter"/>
</dbReference>
<evidence type="ECO:0000259" key="7">
    <source>
        <dbReference type="PROSITE" id="PS50160"/>
    </source>
</evidence>
<feature type="compositionally biased region" description="Low complexity" evidence="6">
    <location>
        <begin position="797"/>
        <end position="814"/>
    </location>
</feature>
<gene>
    <name evidence="8" type="ORF">WG66_5831</name>
</gene>
<evidence type="ECO:0000256" key="2">
    <source>
        <dbReference type="ARBA" id="ARBA00022598"/>
    </source>
</evidence>
<evidence type="ECO:0000256" key="6">
    <source>
        <dbReference type="SAM" id="MobiDB-lite"/>
    </source>
</evidence>
<dbReference type="GO" id="GO:0003677">
    <property type="term" value="F:DNA binding"/>
    <property type="evidence" value="ECO:0007669"/>
    <property type="project" value="InterPro"/>
</dbReference>
<dbReference type="InterPro" id="IPR016059">
    <property type="entry name" value="DNA_ligase_ATP-dep_CS"/>
</dbReference>
<evidence type="ECO:0000256" key="3">
    <source>
        <dbReference type="ARBA" id="ARBA00022741"/>
    </source>
</evidence>
<dbReference type="PANTHER" id="PTHR45997">
    <property type="entry name" value="DNA LIGASE 4"/>
    <property type="match status" value="1"/>
</dbReference>
<dbReference type="GO" id="GO:0006310">
    <property type="term" value="P:DNA recombination"/>
    <property type="evidence" value="ECO:0007669"/>
    <property type="project" value="InterPro"/>
</dbReference>
<dbReference type="SUPFAM" id="SSF56091">
    <property type="entry name" value="DNA ligase/mRNA capping enzyme, catalytic domain"/>
    <property type="match status" value="1"/>
</dbReference>
<evidence type="ECO:0000313" key="8">
    <source>
        <dbReference type="EMBL" id="KTB41682.1"/>
    </source>
</evidence>
<dbReference type="InterPro" id="IPR012310">
    <property type="entry name" value="DNA_ligase_ATP-dep_cent"/>
</dbReference>
<dbReference type="InterPro" id="IPR012308">
    <property type="entry name" value="DNA_ligase_ATP-dep_N"/>
</dbReference>
<keyword evidence="3" id="KW-0547">Nucleotide-binding</keyword>
<feature type="region of interest" description="Disordered" evidence="6">
    <location>
        <begin position="483"/>
        <end position="504"/>
    </location>
</feature>
<dbReference type="InterPro" id="IPR029710">
    <property type="entry name" value="LIG4"/>
</dbReference>
<feature type="region of interest" description="Disordered" evidence="6">
    <location>
        <begin position="787"/>
        <end position="886"/>
    </location>
</feature>
<evidence type="ECO:0000256" key="4">
    <source>
        <dbReference type="ARBA" id="ARBA00022840"/>
    </source>
</evidence>
<dbReference type="PANTHER" id="PTHR45997:SF1">
    <property type="entry name" value="DNA LIGASE 4"/>
    <property type="match status" value="1"/>
</dbReference>
<evidence type="ECO:0000256" key="1">
    <source>
        <dbReference type="ARBA" id="ARBA00007572"/>
    </source>
</evidence>
<dbReference type="PROSITE" id="PS00333">
    <property type="entry name" value="DNA_LIGASE_A2"/>
    <property type="match status" value="1"/>
</dbReference>
<evidence type="ECO:0000256" key="5">
    <source>
        <dbReference type="ARBA" id="ARBA00023242"/>
    </source>
</evidence>
<accession>A0A0W0FZD0</accession>
<dbReference type="Gene3D" id="2.40.50.140">
    <property type="entry name" value="Nucleic acid-binding proteins"/>
    <property type="match status" value="1"/>
</dbReference>
<dbReference type="PROSITE" id="PS50160">
    <property type="entry name" value="DNA_LIGASE_A3"/>
    <property type="match status" value="1"/>
</dbReference>
<dbReference type="EMBL" id="LATX01001438">
    <property type="protein sequence ID" value="KTB41682.1"/>
    <property type="molecule type" value="Genomic_DNA"/>
</dbReference>
<organism evidence="8 9">
    <name type="scientific">Moniliophthora roreri</name>
    <name type="common">Frosty pod rot fungus</name>
    <name type="synonym">Monilia roreri</name>
    <dbReference type="NCBI Taxonomy" id="221103"/>
    <lineage>
        <taxon>Eukaryota</taxon>
        <taxon>Fungi</taxon>
        <taxon>Dikarya</taxon>
        <taxon>Basidiomycota</taxon>
        <taxon>Agaricomycotina</taxon>
        <taxon>Agaricomycetes</taxon>
        <taxon>Agaricomycetidae</taxon>
        <taxon>Agaricales</taxon>
        <taxon>Marasmiineae</taxon>
        <taxon>Marasmiaceae</taxon>
        <taxon>Moniliophthora</taxon>
    </lineage>
</organism>
<dbReference type="Proteomes" id="UP000054988">
    <property type="component" value="Unassembled WGS sequence"/>
</dbReference>
<name>A0A0W0FZD0_MONRR</name>
<dbReference type="InterPro" id="IPR036599">
    <property type="entry name" value="DNA_ligase_N_sf"/>
</dbReference>
<proteinExistence type="inferred from homology"/>
<comment type="caution">
    <text evidence="8">The sequence shown here is derived from an EMBL/GenBank/DDBJ whole genome shotgun (WGS) entry which is preliminary data.</text>
</comment>
<evidence type="ECO:0000313" key="9">
    <source>
        <dbReference type="Proteomes" id="UP000054988"/>
    </source>
</evidence>
<dbReference type="eggNOG" id="KOG0967">
    <property type="taxonomic scope" value="Eukaryota"/>
</dbReference>
<dbReference type="AlphaFoldDB" id="A0A0W0FZD0"/>
<comment type="similarity">
    <text evidence="1">Belongs to the ATP-dependent DNA ligase family.</text>
</comment>
<dbReference type="Gene3D" id="3.30.470.30">
    <property type="entry name" value="DNA ligase/mRNA capping enzyme"/>
    <property type="match status" value="1"/>
</dbReference>
<feature type="domain" description="ATP-dependent DNA ligase family profile" evidence="7">
    <location>
        <begin position="415"/>
        <end position="569"/>
    </location>
</feature>
<sequence>MPVSQPDGVPFSFFTSLIREIAKDVSKKSSQSHPALATFDRWLKQLKLKHSLLPSGSAAIILRLLFPHEDARRKYDMQEYLLSRELAKCLGVCEERINEKCIVDETVCFGEQLQRVLALSSSDPEGYISSLSISTVDSLLDELASKSRFSDSSVRKRISASKRRRREDVLKDLFRPLCPFDAACLAQIILKDLRPLMYPLSEKQMHYTAALKVKSNSVEELTIFDAMKMWDPTLSMLKMHRVCSSLSDAADSFERGQCTFKPSFGVQIAVPKSQKGRSIKNVLSHFEGSEVVWAETKYDGERAQIHVQITNGVPRVKIFSKSKRDSTLDRIAVHPIILECLSLDRHIGSSKVRRDVILDAEMVPFSGNKIEEFWRIRNLIEETAVGARARRNPVPESRVETQETQETDHSQQSGSINNGLQLGLVFFDVMYLNGESFLTTPYKKRHVMLESLIREIPGKAVLAQRWPIYMMGTQRHATGLASWKLPPQKRPNEDHESSVRGHARSPEQGLAMIFARRLASYEEGLVLKAAESAYNDWKLPWVKLKADYIPGLGDGLDLVVLGACWHRDRAMELRVPRGVLTTFHIGALMNQAEVETDPENTRPKYLIYFTVSYGLSREELEEKNCRFKCSDTIPLAATERYHELDYDFELRTDIPAPEMLLVKPWLAEIFGDRFTKTNCYPYYEIRWPRISKFHDPYERSWKAGKSLNEIEAIGASAMGVDEDLRRSSAHMWGKETSKTVGGLWGYRVQFWEAKLGVKQRESNQKKSSAIAESLLSQKRQRLIHVDENGSRYDSSDDGSQSLQSKSLESQSQRSITAKLSQPLRDTALNVPGAQTKGTFPRISTPDTVESQENDLDTVSPDVKTKYPSPPISPVKPALSKEGDGTYSISGKQFTTRRGISHEEGEPMSVQLNHSYTTIADFFRDAVVWYEDADTLAITDQGCLAVIQKHLEDNRVHGTGAVLTGCGWHPTFRGSSWVKQGVIFLDARSLEDFKRLLADRERRSPVGLRKPIWIFDRDRFEWVADMESLKAQALGIISS</sequence>
<dbReference type="GO" id="GO:0006303">
    <property type="term" value="P:double-strand break repair via nonhomologous end joining"/>
    <property type="evidence" value="ECO:0007669"/>
    <property type="project" value="TreeGrafter"/>
</dbReference>
<feature type="compositionally biased region" description="Basic and acidic residues" evidence="6">
    <location>
        <begin position="397"/>
        <end position="409"/>
    </location>
</feature>